<dbReference type="PROSITE" id="PS51192">
    <property type="entry name" value="HELICASE_ATP_BIND_1"/>
    <property type="match status" value="1"/>
</dbReference>
<dbReference type="InterPro" id="IPR038718">
    <property type="entry name" value="SNF2-like_sf"/>
</dbReference>
<evidence type="ECO:0000313" key="10">
    <source>
        <dbReference type="Proteomes" id="UP000218811"/>
    </source>
</evidence>
<dbReference type="Pfam" id="PF23615">
    <property type="entry name" value="Chromo_MIT1"/>
    <property type="match status" value="1"/>
</dbReference>
<feature type="compositionally biased region" description="Basic residues" evidence="6">
    <location>
        <begin position="730"/>
        <end position="740"/>
    </location>
</feature>
<dbReference type="Proteomes" id="UP000218811">
    <property type="component" value="Unassembled WGS sequence"/>
</dbReference>
<evidence type="ECO:0000313" key="9">
    <source>
        <dbReference type="EMBL" id="PCH33925.1"/>
    </source>
</evidence>
<feature type="region of interest" description="Disordered" evidence="6">
    <location>
        <begin position="349"/>
        <end position="375"/>
    </location>
</feature>
<evidence type="ECO:0008006" key="11">
    <source>
        <dbReference type="Google" id="ProtNLM"/>
    </source>
</evidence>
<keyword evidence="10" id="KW-1185">Reference proteome</keyword>
<organism evidence="9 10">
    <name type="scientific">Wolfiporia cocos (strain MD-104)</name>
    <name type="common">Brown rot fungus</name>
    <dbReference type="NCBI Taxonomy" id="742152"/>
    <lineage>
        <taxon>Eukaryota</taxon>
        <taxon>Fungi</taxon>
        <taxon>Dikarya</taxon>
        <taxon>Basidiomycota</taxon>
        <taxon>Agaricomycotina</taxon>
        <taxon>Agaricomycetes</taxon>
        <taxon>Polyporales</taxon>
        <taxon>Phaeolaceae</taxon>
        <taxon>Wolfiporia</taxon>
    </lineage>
</organism>
<dbReference type="OMA" id="FICGSCM"/>
<dbReference type="Gene3D" id="3.40.50.10810">
    <property type="entry name" value="Tandem AAA-ATPase domain"/>
    <property type="match status" value="1"/>
</dbReference>
<dbReference type="CDD" id="cd17919">
    <property type="entry name" value="DEXHc_Snf"/>
    <property type="match status" value="1"/>
</dbReference>
<dbReference type="CDD" id="cd18793">
    <property type="entry name" value="SF2_C_SNF"/>
    <property type="match status" value="1"/>
</dbReference>
<dbReference type="PROSITE" id="PS51194">
    <property type="entry name" value="HELICASE_CTER"/>
    <property type="match status" value="1"/>
</dbReference>
<feature type="compositionally biased region" description="Polar residues" evidence="6">
    <location>
        <begin position="1720"/>
        <end position="1744"/>
    </location>
</feature>
<name>A0A2H3IWW3_WOLCO</name>
<dbReference type="PANTHER" id="PTHR45623">
    <property type="entry name" value="CHROMODOMAIN-HELICASE-DNA-BINDING PROTEIN 3-RELATED-RELATED"/>
    <property type="match status" value="1"/>
</dbReference>
<feature type="compositionally biased region" description="Polar residues" evidence="6">
    <location>
        <begin position="1754"/>
        <end position="1764"/>
    </location>
</feature>
<dbReference type="InterPro" id="IPR049730">
    <property type="entry name" value="SNF2/RAD54-like_C"/>
</dbReference>
<feature type="compositionally biased region" description="Pro residues" evidence="6">
    <location>
        <begin position="1551"/>
        <end position="1566"/>
    </location>
</feature>
<dbReference type="SUPFAM" id="SSF54160">
    <property type="entry name" value="Chromo domain-like"/>
    <property type="match status" value="1"/>
</dbReference>
<sequence length="1854" mass="206302">MSDPSSKPQNLIPPEDSGPLSDAPGPAESESPLTTLDSPGLDPRTLLPASEDANTREQGASRQPFYISLPSLSAKQKALYEPDFAQRPMAPGEEFEDVDFDSIIGEYGEDDDAFYYVKLYDGIVHKFPANKFAVEHPDLVDDYERKKEAGTLPPFDPSASYVHHTSRMNLTLKLSKKVARKRRVSMDSSNSDELAMPPDSESDSAVTKSRARRNTRAAAAGANKKISRTLPFSPKKTRSRKVIVLDSDLDSDEEQELQQPSRRSTRNKKAARSNLADGEHEELDESSSDELDTDEDETPVKSKVSRPAYGHFRVVADLELDEEEDGELAPLRAHRKICEKCHRKPAHQLLEGARKAKRGRKPLKRSDEDEEDEEEKVGSLGGWVRCLKCPVSAHWGCLAKTQRDEILKAALERDRADWRGAMALAESQSSGQPRKALPEPFKRAGLEAHQTTEFICGSCMKGGVCMVCRAVVIEPDTHNATKPEPDPTPPPVSNDQDVEMADGTKPAVAVIGNNNAQSISDQLLFRCVTCRRLAHYEHLPIPPDSDVQPEDVTAVELAEYYQETNQWQCADCASYAYAVEHIIAWRPYPENAVEPAQSAPVNYKSMLPREYLVKWIDRSYRRTSWVPHGWLLATHAAKLKNFLQGGSKIKLLPQLPSEAGAGGAEQKDAPTFSIDQVNEIEPPEEAEWVHDPALRPIPDAQQRILPAWTTVDRVLDVLLFCPEKRSGYRNKNKKKGRKRGNVVGSDDDGDNDDEEYAAELAASYESGEQPSDDLTETVQEYVARTKTKLTEADIDRVVWAFFKWDDLGYEDASWDSPPRTGEAGYEAFAVAFKRFIAARNVQVLVRTKADIIQYNKRPIDAWRKKHAFTNTQQPALGQASNLKLMSFQVEGVNWLCNNWWNNQHCILADEMGLGKTVQIACFVGYVAKAYNVRPALIVVPNSTISNWVREFERWAPNLRVVPFYGEAKAREIIKRYEMFHEEVKSGTTGAKYDVVVTTYEMITNPKEFTPVFKKTSRWEILVVDEGQRLKSDESIIFKKLKELNTDLRVIMTGTPLNNNIRELFALMNFLDPGEWQDLDALSKQYEELSEESVKELHQKLKPYFLRRIKSEVLQLPPKNEVIVPVSMAPLQKEVYRSILSQNLNILRNLVAGSMGATVNAAISKSNMNNILMQLRKCLQHPYLVSDKIEPKGLSPIETHAKLIDASAKLGLLRMLLTKLRERGHRVLLFSQFSIALDIIEDFLNGEGIKYLRLDGTTKQADRQKDMDAFNEPGSDIFIYLLTTRAGGVGINLWTADTVIIFDPDFNPHQDLQAIARAHRFGQKKTCLVFKLMVKGSAEDKIMQTGKKKLVLDHLIVQKMDDQEGSKEDIQSILMFGAKALFEEGEDGEDRQIHYSEHDVDSLIEKTEKEGEQVDTEATTNGLFSFAKVWSADKDSLEEMPDDAQDDADQVDSWAQTLERIAASRANVEAKEATGRGVRRRAAAVFPQQKLDLDEGPEDEQKNKKRKGKHRSKSTVSDDSDAYAEPTAPSQSGSDSDVEMHPAFEADDLGYPPLPSSPLGSNPPPSVPESSTSAKPRNAGYANGIRFVPETNALPSSSRPGQFAQQNNMAAQPLSLCSLCGEQHPDAHCPAAASSENLAQYRLMLICHAGDESLEARRAAIDVIDETLHKRGMIHLIQGQPLHLVERPAKPVAPPPRKKQKIAASPALPRNDAVPVRNGVSAGSSKSRQSPSNGQFNNNMKSQPGPSKLPDASQRHWTVNVGPSSGSLPFVHASDSYKRRSRDTTASCPICGRSPHHLVKDCAVVAEGPASVDAAIRKLELDPTQILTVNALRGILHKQQRRSGAGSGPSIEVSD</sequence>
<dbReference type="GO" id="GO:0140658">
    <property type="term" value="F:ATP-dependent chromatin remodeler activity"/>
    <property type="evidence" value="ECO:0007669"/>
    <property type="project" value="TreeGrafter"/>
</dbReference>
<dbReference type="GO" id="GO:0016887">
    <property type="term" value="F:ATP hydrolysis activity"/>
    <property type="evidence" value="ECO:0007669"/>
    <property type="project" value="TreeGrafter"/>
</dbReference>
<feature type="domain" description="Helicase C-terminal" evidence="8">
    <location>
        <begin position="1211"/>
        <end position="1363"/>
    </location>
</feature>
<feature type="compositionally biased region" description="Basic residues" evidence="6">
    <location>
        <begin position="1502"/>
        <end position="1512"/>
    </location>
</feature>
<keyword evidence="2" id="KW-0547">Nucleotide-binding</keyword>
<feature type="compositionally biased region" description="Acidic residues" evidence="6">
    <location>
        <begin position="279"/>
        <end position="297"/>
    </location>
</feature>
<dbReference type="STRING" id="742152.A0A2H3IWW3"/>
<evidence type="ECO:0000256" key="3">
    <source>
        <dbReference type="ARBA" id="ARBA00022801"/>
    </source>
</evidence>
<dbReference type="SMART" id="SM00490">
    <property type="entry name" value="HELICc"/>
    <property type="match status" value="1"/>
</dbReference>
<dbReference type="SMART" id="SM00487">
    <property type="entry name" value="DEXDc"/>
    <property type="match status" value="1"/>
</dbReference>
<proteinExistence type="predicted"/>
<keyword evidence="4" id="KW-0067">ATP-binding</keyword>
<feature type="region of interest" description="Disordered" evidence="6">
    <location>
        <begin position="1"/>
        <end position="67"/>
    </location>
</feature>
<dbReference type="GO" id="GO:0000785">
    <property type="term" value="C:chromatin"/>
    <property type="evidence" value="ECO:0007669"/>
    <property type="project" value="TreeGrafter"/>
</dbReference>
<dbReference type="GO" id="GO:0005524">
    <property type="term" value="F:ATP binding"/>
    <property type="evidence" value="ECO:0007669"/>
    <property type="project" value="UniProtKB-KW"/>
</dbReference>
<dbReference type="EMBL" id="KB467831">
    <property type="protein sequence ID" value="PCH33925.1"/>
    <property type="molecule type" value="Genomic_DNA"/>
</dbReference>
<dbReference type="SUPFAM" id="SSF52540">
    <property type="entry name" value="P-loop containing nucleoside triphosphate hydrolases"/>
    <property type="match status" value="2"/>
</dbReference>
<dbReference type="InterPro" id="IPR041684">
    <property type="entry name" value="Znf-PHD-like"/>
</dbReference>
<dbReference type="Gene3D" id="3.40.50.300">
    <property type="entry name" value="P-loop containing nucleotide triphosphate hydrolases"/>
    <property type="match status" value="1"/>
</dbReference>
<comment type="subcellular location">
    <subcellularLocation>
        <location evidence="1">Nucleus</location>
    </subcellularLocation>
</comment>
<evidence type="ECO:0000259" key="7">
    <source>
        <dbReference type="PROSITE" id="PS51192"/>
    </source>
</evidence>
<feature type="domain" description="Helicase ATP-binding" evidence="7">
    <location>
        <begin position="896"/>
        <end position="1073"/>
    </location>
</feature>
<protein>
    <recommendedName>
        <fullName evidence="11">Chromatin remodeling factor mit1</fullName>
    </recommendedName>
</protein>
<dbReference type="InterPro" id="IPR056616">
    <property type="entry name" value="Chromo_MIT1"/>
</dbReference>
<evidence type="ECO:0000256" key="6">
    <source>
        <dbReference type="SAM" id="MobiDB-lite"/>
    </source>
</evidence>
<feature type="region of interest" description="Disordered" evidence="6">
    <location>
        <begin position="181"/>
        <end position="304"/>
    </location>
</feature>
<keyword evidence="5" id="KW-0539">Nucleus</keyword>
<dbReference type="GO" id="GO:0003677">
    <property type="term" value="F:DNA binding"/>
    <property type="evidence" value="ECO:0007669"/>
    <property type="project" value="TreeGrafter"/>
</dbReference>
<accession>A0A2H3IWW3</accession>
<keyword evidence="3" id="KW-0378">Hydrolase</keyword>
<dbReference type="InterPro" id="IPR014001">
    <property type="entry name" value="Helicase_ATP-bd"/>
</dbReference>
<dbReference type="InterPro" id="IPR000330">
    <property type="entry name" value="SNF2_N"/>
</dbReference>
<dbReference type="Pfam" id="PF00271">
    <property type="entry name" value="Helicase_C"/>
    <property type="match status" value="1"/>
</dbReference>
<gene>
    <name evidence="9" type="ORF">WOLCODRAFT_130070</name>
</gene>
<dbReference type="GO" id="GO:0042393">
    <property type="term" value="F:histone binding"/>
    <property type="evidence" value="ECO:0007669"/>
    <property type="project" value="TreeGrafter"/>
</dbReference>
<dbReference type="PANTHER" id="PTHR45623:SF17">
    <property type="entry name" value="CHROMODOMAIN-HELICASE-DNA-BINDING PROTEIN 3-RELATED"/>
    <property type="match status" value="1"/>
</dbReference>
<feature type="region of interest" description="Disordered" evidence="6">
    <location>
        <begin position="1685"/>
        <end position="1764"/>
    </location>
</feature>
<evidence type="ECO:0000256" key="4">
    <source>
        <dbReference type="ARBA" id="ARBA00022840"/>
    </source>
</evidence>
<dbReference type="InterPro" id="IPR001650">
    <property type="entry name" value="Helicase_C-like"/>
</dbReference>
<evidence type="ECO:0000256" key="5">
    <source>
        <dbReference type="ARBA" id="ARBA00023242"/>
    </source>
</evidence>
<feature type="region of interest" description="Disordered" evidence="6">
    <location>
        <begin position="1467"/>
        <end position="1579"/>
    </location>
</feature>
<reference evidence="9 10" key="1">
    <citation type="journal article" date="2012" name="Science">
        <title>The Paleozoic origin of enzymatic lignin decomposition reconstructed from 31 fungal genomes.</title>
        <authorList>
            <person name="Floudas D."/>
            <person name="Binder M."/>
            <person name="Riley R."/>
            <person name="Barry K."/>
            <person name="Blanchette R.A."/>
            <person name="Henrissat B."/>
            <person name="Martinez A.T."/>
            <person name="Otillar R."/>
            <person name="Spatafora J.W."/>
            <person name="Yadav J.S."/>
            <person name="Aerts A."/>
            <person name="Benoit I."/>
            <person name="Boyd A."/>
            <person name="Carlson A."/>
            <person name="Copeland A."/>
            <person name="Coutinho P.M."/>
            <person name="de Vries R.P."/>
            <person name="Ferreira P."/>
            <person name="Findley K."/>
            <person name="Foster B."/>
            <person name="Gaskell J."/>
            <person name="Glotzer D."/>
            <person name="Gorecki P."/>
            <person name="Heitman J."/>
            <person name="Hesse C."/>
            <person name="Hori C."/>
            <person name="Igarashi K."/>
            <person name="Jurgens J.A."/>
            <person name="Kallen N."/>
            <person name="Kersten P."/>
            <person name="Kohler A."/>
            <person name="Kuees U."/>
            <person name="Kumar T.K.A."/>
            <person name="Kuo A."/>
            <person name="LaButti K."/>
            <person name="Larrondo L.F."/>
            <person name="Lindquist E."/>
            <person name="Ling A."/>
            <person name="Lombard V."/>
            <person name="Lucas S."/>
            <person name="Lundell T."/>
            <person name="Martin R."/>
            <person name="McLaughlin D.J."/>
            <person name="Morgenstern I."/>
            <person name="Morin E."/>
            <person name="Murat C."/>
            <person name="Nagy L.G."/>
            <person name="Nolan M."/>
            <person name="Ohm R.A."/>
            <person name="Patyshakuliyeva A."/>
            <person name="Rokas A."/>
            <person name="Ruiz-Duenas F.J."/>
            <person name="Sabat G."/>
            <person name="Salamov A."/>
            <person name="Samejima M."/>
            <person name="Schmutz J."/>
            <person name="Slot J.C."/>
            <person name="St John F."/>
            <person name="Stenlid J."/>
            <person name="Sun H."/>
            <person name="Sun S."/>
            <person name="Syed K."/>
            <person name="Tsang A."/>
            <person name="Wiebenga A."/>
            <person name="Young D."/>
            <person name="Pisabarro A."/>
            <person name="Eastwood D.C."/>
            <person name="Martin F."/>
            <person name="Cullen D."/>
            <person name="Grigoriev I.V."/>
            <person name="Hibbett D.S."/>
        </authorList>
    </citation>
    <scope>NUCLEOTIDE SEQUENCE [LARGE SCALE GENOMIC DNA]</scope>
    <source>
        <strain evidence="9 10">MD-104</strain>
    </source>
</reference>
<evidence type="ECO:0000256" key="2">
    <source>
        <dbReference type="ARBA" id="ARBA00022741"/>
    </source>
</evidence>
<feature type="region of interest" description="Disordered" evidence="6">
    <location>
        <begin position="730"/>
        <end position="753"/>
    </location>
</feature>
<dbReference type="GO" id="GO:0003682">
    <property type="term" value="F:chromatin binding"/>
    <property type="evidence" value="ECO:0007669"/>
    <property type="project" value="TreeGrafter"/>
</dbReference>
<evidence type="ECO:0000256" key="1">
    <source>
        <dbReference type="ARBA" id="ARBA00004123"/>
    </source>
</evidence>
<dbReference type="Pfam" id="PF00176">
    <property type="entry name" value="SNF2-rel_dom"/>
    <property type="match status" value="1"/>
</dbReference>
<dbReference type="OrthoDB" id="5857104at2759"/>
<dbReference type="InterPro" id="IPR027417">
    <property type="entry name" value="P-loop_NTPase"/>
</dbReference>
<dbReference type="Pfam" id="PF15446">
    <property type="entry name" value="zf-PHD-like"/>
    <property type="match status" value="1"/>
</dbReference>
<dbReference type="InterPro" id="IPR016197">
    <property type="entry name" value="Chromo-like_dom_sf"/>
</dbReference>
<evidence type="ECO:0000259" key="8">
    <source>
        <dbReference type="PROSITE" id="PS51194"/>
    </source>
</evidence>
<dbReference type="GO" id="GO:0005634">
    <property type="term" value="C:nucleus"/>
    <property type="evidence" value="ECO:0007669"/>
    <property type="project" value="UniProtKB-SubCell"/>
</dbReference>
<feature type="compositionally biased region" description="Acidic residues" evidence="6">
    <location>
        <begin position="247"/>
        <end position="256"/>
    </location>
</feature>